<evidence type="ECO:0000256" key="1">
    <source>
        <dbReference type="SAM" id="MobiDB-lite"/>
    </source>
</evidence>
<dbReference type="Proteomes" id="UP000314294">
    <property type="component" value="Unassembled WGS sequence"/>
</dbReference>
<gene>
    <name evidence="2" type="ORF">EYF80_035764</name>
</gene>
<dbReference type="AlphaFoldDB" id="A0A4Z2GLD5"/>
<feature type="compositionally biased region" description="Basic and acidic residues" evidence="1">
    <location>
        <begin position="31"/>
        <end position="54"/>
    </location>
</feature>
<accession>A0A4Z2GLD5</accession>
<keyword evidence="3" id="KW-1185">Reference proteome</keyword>
<name>A0A4Z2GLD5_9TELE</name>
<feature type="region of interest" description="Disordered" evidence="1">
    <location>
        <begin position="1"/>
        <end position="54"/>
    </location>
</feature>
<reference evidence="2 3" key="1">
    <citation type="submission" date="2019-03" db="EMBL/GenBank/DDBJ databases">
        <title>First draft genome of Liparis tanakae, snailfish: a comprehensive survey of snailfish specific genes.</title>
        <authorList>
            <person name="Kim W."/>
            <person name="Song I."/>
            <person name="Jeong J.-H."/>
            <person name="Kim D."/>
            <person name="Kim S."/>
            <person name="Ryu S."/>
            <person name="Song J.Y."/>
            <person name="Lee S.K."/>
        </authorList>
    </citation>
    <scope>NUCLEOTIDE SEQUENCE [LARGE SCALE GENOMIC DNA]</scope>
    <source>
        <tissue evidence="2">Muscle</tissue>
    </source>
</reference>
<protein>
    <submittedName>
        <fullName evidence="2">Uncharacterized protein</fullName>
    </submittedName>
</protein>
<organism evidence="2 3">
    <name type="scientific">Liparis tanakae</name>
    <name type="common">Tanaka's snailfish</name>
    <dbReference type="NCBI Taxonomy" id="230148"/>
    <lineage>
        <taxon>Eukaryota</taxon>
        <taxon>Metazoa</taxon>
        <taxon>Chordata</taxon>
        <taxon>Craniata</taxon>
        <taxon>Vertebrata</taxon>
        <taxon>Euteleostomi</taxon>
        <taxon>Actinopterygii</taxon>
        <taxon>Neopterygii</taxon>
        <taxon>Teleostei</taxon>
        <taxon>Neoteleostei</taxon>
        <taxon>Acanthomorphata</taxon>
        <taxon>Eupercaria</taxon>
        <taxon>Perciformes</taxon>
        <taxon>Cottioidei</taxon>
        <taxon>Cottales</taxon>
        <taxon>Liparidae</taxon>
        <taxon>Liparis</taxon>
    </lineage>
</organism>
<dbReference type="EMBL" id="SRLO01000498">
    <property type="protein sequence ID" value="TNN54030.1"/>
    <property type="molecule type" value="Genomic_DNA"/>
</dbReference>
<evidence type="ECO:0000313" key="3">
    <source>
        <dbReference type="Proteomes" id="UP000314294"/>
    </source>
</evidence>
<sequence length="107" mass="11882">MSSGTRDLFAGRAGERQQKPSAPDLLSAVTEEQRSSGRSRHDTTPEDLSYRGRVLDFDPAPRPLGGRCPPPSAWRSFESLYRSLESRENEALPLDFQTAYPSSLLCP</sequence>
<comment type="caution">
    <text evidence="2">The sequence shown here is derived from an EMBL/GenBank/DDBJ whole genome shotgun (WGS) entry which is preliminary data.</text>
</comment>
<evidence type="ECO:0000313" key="2">
    <source>
        <dbReference type="EMBL" id="TNN54030.1"/>
    </source>
</evidence>
<proteinExistence type="predicted"/>